<reference evidence="2" key="1">
    <citation type="journal article" date="2023" name="bioRxiv">
        <title>Scaffold-level genome assemblies of two parasitoid biocontrol wasps reveal the parthenogenesis mechanism and an associated novel virus.</title>
        <authorList>
            <person name="Inwood S."/>
            <person name="Skelly J."/>
            <person name="Guhlin J."/>
            <person name="Harrop T."/>
            <person name="Goldson S."/>
            <person name="Dearden P."/>
        </authorList>
    </citation>
    <scope>NUCLEOTIDE SEQUENCE</scope>
    <source>
        <strain evidence="2">Irish</strain>
        <tissue evidence="2">Whole body</tissue>
    </source>
</reference>
<reference evidence="2" key="2">
    <citation type="submission" date="2023-03" db="EMBL/GenBank/DDBJ databases">
        <authorList>
            <person name="Inwood S.N."/>
            <person name="Skelly J.G."/>
            <person name="Guhlin J."/>
            <person name="Harrop T.W.R."/>
            <person name="Goldson S.G."/>
            <person name="Dearden P.K."/>
        </authorList>
    </citation>
    <scope>NUCLEOTIDE SEQUENCE</scope>
    <source>
        <strain evidence="2">Irish</strain>
        <tissue evidence="2">Whole body</tissue>
    </source>
</reference>
<protein>
    <submittedName>
        <fullName evidence="2">Uncharacterized protein</fullName>
    </submittedName>
</protein>
<gene>
    <name evidence="2" type="ORF">PV328_000129</name>
</gene>
<comment type="caution">
    <text evidence="2">The sequence shown here is derived from an EMBL/GenBank/DDBJ whole genome shotgun (WGS) entry which is preliminary data.</text>
</comment>
<proteinExistence type="predicted"/>
<evidence type="ECO:0000256" key="1">
    <source>
        <dbReference type="SAM" id="MobiDB-lite"/>
    </source>
</evidence>
<name>A0AA39FUX9_9HYME</name>
<feature type="compositionally biased region" description="Acidic residues" evidence="1">
    <location>
        <begin position="7"/>
        <end position="16"/>
    </location>
</feature>
<organism evidence="2 3">
    <name type="scientific">Microctonus aethiopoides</name>
    <dbReference type="NCBI Taxonomy" id="144406"/>
    <lineage>
        <taxon>Eukaryota</taxon>
        <taxon>Metazoa</taxon>
        <taxon>Ecdysozoa</taxon>
        <taxon>Arthropoda</taxon>
        <taxon>Hexapoda</taxon>
        <taxon>Insecta</taxon>
        <taxon>Pterygota</taxon>
        <taxon>Neoptera</taxon>
        <taxon>Endopterygota</taxon>
        <taxon>Hymenoptera</taxon>
        <taxon>Apocrita</taxon>
        <taxon>Ichneumonoidea</taxon>
        <taxon>Braconidae</taxon>
        <taxon>Euphorinae</taxon>
        <taxon>Microctonus</taxon>
    </lineage>
</organism>
<dbReference type="AlphaFoldDB" id="A0AA39FUX9"/>
<feature type="region of interest" description="Disordered" evidence="1">
    <location>
        <begin position="1"/>
        <end position="24"/>
    </location>
</feature>
<dbReference type="Proteomes" id="UP001168990">
    <property type="component" value="Unassembled WGS sequence"/>
</dbReference>
<dbReference type="EMBL" id="JAQQBS010000001">
    <property type="protein sequence ID" value="KAK0175940.1"/>
    <property type="molecule type" value="Genomic_DNA"/>
</dbReference>
<evidence type="ECO:0000313" key="2">
    <source>
        <dbReference type="EMBL" id="KAK0175940.1"/>
    </source>
</evidence>
<keyword evidence="3" id="KW-1185">Reference proteome</keyword>
<evidence type="ECO:0000313" key="3">
    <source>
        <dbReference type="Proteomes" id="UP001168990"/>
    </source>
</evidence>
<accession>A0AA39FUX9</accession>
<sequence>MSVMDGSIDDEPDYEDYSPAVGARNRARLSEVTNSFLPRESVIPQATAGFSSPISLAKRNFGQLTRESMGSRY</sequence>